<dbReference type="GO" id="GO:0005524">
    <property type="term" value="F:ATP binding"/>
    <property type="evidence" value="ECO:0007669"/>
    <property type="project" value="UniProtKB-UniRule"/>
</dbReference>
<dbReference type="Proteomes" id="UP000053464">
    <property type="component" value="Unassembled WGS sequence"/>
</dbReference>
<evidence type="ECO:0000313" key="9">
    <source>
        <dbReference type="Proteomes" id="UP000053464"/>
    </source>
</evidence>
<reference evidence="8 9" key="1">
    <citation type="submission" date="2015-04" db="EMBL/GenBank/DDBJ databases">
        <title>The draft genome sequence of Erythrobacter luteus KA37.</title>
        <authorList>
            <person name="Zhuang L."/>
            <person name="Liu Y."/>
            <person name="Shao Z."/>
        </authorList>
    </citation>
    <scope>NUCLEOTIDE SEQUENCE [LARGE SCALE GENOMIC DNA]</scope>
    <source>
        <strain evidence="8 9">KA37</strain>
    </source>
</reference>
<dbReference type="CDD" id="cd01992">
    <property type="entry name" value="TilS_N"/>
    <property type="match status" value="1"/>
</dbReference>
<dbReference type="GO" id="GO:0005737">
    <property type="term" value="C:cytoplasm"/>
    <property type="evidence" value="ECO:0007669"/>
    <property type="project" value="UniProtKB-SubCell"/>
</dbReference>
<sequence length="321" mass="34658">MAGSTAIDPALVERFHTALGRLNPGGGRIGLAVSGGPDSMAMLLLAHEAIPGHFEVATVDHGLRPEAGGECALVAKTCETRGVTCEVLAIEVPEGNVQAMARLARYEALSAWAERRRLAAVATAHHVDDQAETLVMRLNRGSGVRGLAGVRASNYPFEARFEAPVIRPLLGFRRAELRSVVKSARVAFATDPGNSDDRFERVTVRRELAAADWLDPRALARSAAHLAEAERALEYLTDRVYPEFVEHFASHAAIQPPPDRELARRLVERVIASLNGSARGSDVARLVDGLARGEDGNVGGVLARNENGVWVLRPEPARRRN</sequence>
<accession>A0A0G9MP52</accession>
<feature type="binding site" evidence="6">
    <location>
        <begin position="34"/>
        <end position="39"/>
    </location>
    <ligand>
        <name>ATP</name>
        <dbReference type="ChEBI" id="CHEBI:30616"/>
    </ligand>
</feature>
<keyword evidence="2 6" id="KW-0819">tRNA processing</keyword>
<dbReference type="RefSeq" id="WP_047004883.1">
    <property type="nucleotide sequence ID" value="NZ_LBHB01000004.1"/>
</dbReference>
<dbReference type="Pfam" id="PF01171">
    <property type="entry name" value="ATP_bind_3"/>
    <property type="match status" value="1"/>
</dbReference>
<dbReference type="STRING" id="1581420.AAW00_13035"/>
<dbReference type="Gene3D" id="3.40.50.620">
    <property type="entry name" value="HUPs"/>
    <property type="match status" value="1"/>
</dbReference>
<dbReference type="PANTHER" id="PTHR43033:SF1">
    <property type="entry name" value="TRNA(ILE)-LYSIDINE SYNTHASE-RELATED"/>
    <property type="match status" value="1"/>
</dbReference>
<protein>
    <recommendedName>
        <fullName evidence="6">tRNA(Ile)-lysidine synthase</fullName>
        <ecNumber evidence="6">6.3.4.19</ecNumber>
    </recommendedName>
    <alternativeName>
        <fullName evidence="6">tRNA(Ile)-2-lysyl-cytidine synthase</fullName>
    </alternativeName>
    <alternativeName>
        <fullName evidence="6">tRNA(Ile)-lysidine synthetase</fullName>
    </alternativeName>
</protein>
<comment type="subcellular location">
    <subcellularLocation>
        <location evidence="6">Cytoplasm</location>
    </subcellularLocation>
</comment>
<organism evidence="8 9">
    <name type="scientific">Aurantiacibacter luteus</name>
    <dbReference type="NCBI Taxonomy" id="1581420"/>
    <lineage>
        <taxon>Bacteria</taxon>
        <taxon>Pseudomonadati</taxon>
        <taxon>Pseudomonadota</taxon>
        <taxon>Alphaproteobacteria</taxon>
        <taxon>Sphingomonadales</taxon>
        <taxon>Erythrobacteraceae</taxon>
        <taxon>Aurantiacibacter</taxon>
    </lineage>
</organism>
<dbReference type="OrthoDB" id="9807403at2"/>
<dbReference type="EC" id="6.3.4.19" evidence="6"/>
<dbReference type="InterPro" id="IPR014729">
    <property type="entry name" value="Rossmann-like_a/b/a_fold"/>
</dbReference>
<evidence type="ECO:0000256" key="4">
    <source>
        <dbReference type="ARBA" id="ARBA00022840"/>
    </source>
</evidence>
<dbReference type="PATRIC" id="fig|1581420.6.peg.2662"/>
<keyword evidence="1 6" id="KW-0436">Ligase</keyword>
<dbReference type="AlphaFoldDB" id="A0A0G9MP52"/>
<dbReference type="InterPro" id="IPR012795">
    <property type="entry name" value="tRNA_Ile_lys_synt_N"/>
</dbReference>
<comment type="catalytic activity">
    <reaction evidence="5 6">
        <text>cytidine(34) in tRNA(Ile2) + L-lysine + ATP = lysidine(34) in tRNA(Ile2) + AMP + diphosphate + H(+)</text>
        <dbReference type="Rhea" id="RHEA:43744"/>
        <dbReference type="Rhea" id="RHEA-COMP:10625"/>
        <dbReference type="Rhea" id="RHEA-COMP:10670"/>
        <dbReference type="ChEBI" id="CHEBI:15378"/>
        <dbReference type="ChEBI" id="CHEBI:30616"/>
        <dbReference type="ChEBI" id="CHEBI:32551"/>
        <dbReference type="ChEBI" id="CHEBI:33019"/>
        <dbReference type="ChEBI" id="CHEBI:82748"/>
        <dbReference type="ChEBI" id="CHEBI:83665"/>
        <dbReference type="ChEBI" id="CHEBI:456215"/>
        <dbReference type="EC" id="6.3.4.19"/>
    </reaction>
</comment>
<keyword evidence="4 6" id="KW-0067">ATP-binding</keyword>
<dbReference type="HAMAP" id="MF_01161">
    <property type="entry name" value="tRNA_Ile_lys_synt"/>
    <property type="match status" value="1"/>
</dbReference>
<evidence type="ECO:0000256" key="3">
    <source>
        <dbReference type="ARBA" id="ARBA00022741"/>
    </source>
</evidence>
<keyword evidence="6" id="KW-0963">Cytoplasm</keyword>
<evidence type="ECO:0000256" key="5">
    <source>
        <dbReference type="ARBA" id="ARBA00048539"/>
    </source>
</evidence>
<comment type="function">
    <text evidence="6">Ligates lysine onto the cytidine present at position 34 of the AUA codon-specific tRNA(Ile) that contains the anticodon CAU, in an ATP-dependent manner. Cytidine is converted to lysidine, thus changing the amino acid specificity of the tRNA from methionine to isoleucine.</text>
</comment>
<dbReference type="GO" id="GO:0006400">
    <property type="term" value="P:tRNA modification"/>
    <property type="evidence" value="ECO:0007669"/>
    <property type="project" value="UniProtKB-UniRule"/>
</dbReference>
<keyword evidence="9" id="KW-1185">Reference proteome</keyword>
<dbReference type="NCBIfam" id="TIGR02432">
    <property type="entry name" value="lysidine_TilS_N"/>
    <property type="match status" value="1"/>
</dbReference>
<name>A0A0G9MP52_9SPHN</name>
<gene>
    <name evidence="6" type="primary">tilS</name>
    <name evidence="8" type="ORF">AAW00_13035</name>
</gene>
<proteinExistence type="inferred from homology"/>
<evidence type="ECO:0000256" key="1">
    <source>
        <dbReference type="ARBA" id="ARBA00022598"/>
    </source>
</evidence>
<comment type="domain">
    <text evidence="6">The N-terminal region contains the highly conserved SGGXDS motif, predicted to be a P-loop motif involved in ATP binding.</text>
</comment>
<evidence type="ECO:0000256" key="6">
    <source>
        <dbReference type="HAMAP-Rule" id="MF_01161"/>
    </source>
</evidence>
<comment type="caution">
    <text evidence="8">The sequence shown here is derived from an EMBL/GenBank/DDBJ whole genome shotgun (WGS) entry which is preliminary data.</text>
</comment>
<keyword evidence="3 6" id="KW-0547">Nucleotide-binding</keyword>
<dbReference type="SUPFAM" id="SSF52402">
    <property type="entry name" value="Adenine nucleotide alpha hydrolases-like"/>
    <property type="match status" value="1"/>
</dbReference>
<evidence type="ECO:0000256" key="2">
    <source>
        <dbReference type="ARBA" id="ARBA00022694"/>
    </source>
</evidence>
<evidence type="ECO:0000259" key="7">
    <source>
        <dbReference type="Pfam" id="PF01171"/>
    </source>
</evidence>
<comment type="similarity">
    <text evidence="6">Belongs to the tRNA(Ile)-lysidine synthase family.</text>
</comment>
<dbReference type="PANTHER" id="PTHR43033">
    <property type="entry name" value="TRNA(ILE)-LYSIDINE SYNTHASE-RELATED"/>
    <property type="match status" value="1"/>
</dbReference>
<dbReference type="GO" id="GO:0032267">
    <property type="term" value="F:tRNA(Ile)-lysidine synthase activity"/>
    <property type="evidence" value="ECO:0007669"/>
    <property type="project" value="UniProtKB-EC"/>
</dbReference>
<feature type="domain" description="tRNA(Ile)-lysidine/2-thiocytidine synthase N-terminal" evidence="7">
    <location>
        <begin position="29"/>
        <end position="207"/>
    </location>
</feature>
<evidence type="ECO:0000313" key="8">
    <source>
        <dbReference type="EMBL" id="KLE32369.1"/>
    </source>
</evidence>
<dbReference type="EMBL" id="LBHB01000004">
    <property type="protein sequence ID" value="KLE32369.1"/>
    <property type="molecule type" value="Genomic_DNA"/>
</dbReference>
<dbReference type="InterPro" id="IPR012094">
    <property type="entry name" value="tRNA_Ile_lys_synt"/>
</dbReference>
<dbReference type="InterPro" id="IPR011063">
    <property type="entry name" value="TilS/TtcA_N"/>
</dbReference>